<gene>
    <name evidence="2" type="ORF">G6011_07103</name>
</gene>
<dbReference type="GO" id="GO:0038203">
    <property type="term" value="P:TORC2 signaling"/>
    <property type="evidence" value="ECO:0007669"/>
    <property type="project" value="TreeGrafter"/>
</dbReference>
<dbReference type="Proteomes" id="UP001199106">
    <property type="component" value="Unassembled WGS sequence"/>
</dbReference>
<evidence type="ECO:0000313" key="3">
    <source>
        <dbReference type="Proteomes" id="UP001199106"/>
    </source>
</evidence>
<feature type="region of interest" description="Disordered" evidence="1">
    <location>
        <begin position="200"/>
        <end position="274"/>
    </location>
</feature>
<accession>A0AAD4I574</accession>
<feature type="compositionally biased region" description="Polar residues" evidence="1">
    <location>
        <begin position="212"/>
        <end position="227"/>
    </location>
</feature>
<feature type="compositionally biased region" description="Low complexity" evidence="1">
    <location>
        <begin position="24"/>
        <end position="33"/>
    </location>
</feature>
<dbReference type="EMBL" id="JAANER010000010">
    <property type="protein sequence ID" value="KAG9185772.1"/>
    <property type="molecule type" value="Genomic_DNA"/>
</dbReference>
<feature type="region of interest" description="Disordered" evidence="1">
    <location>
        <begin position="833"/>
        <end position="862"/>
    </location>
</feature>
<evidence type="ECO:0000256" key="1">
    <source>
        <dbReference type="SAM" id="MobiDB-lite"/>
    </source>
</evidence>
<dbReference type="PANTHER" id="PTHR32428">
    <property type="entry name" value="TARGET OF RAPAMYCIN COMPLEX 2 SUBUNIT BIT61-RELATED"/>
    <property type="match status" value="1"/>
</dbReference>
<evidence type="ECO:0000313" key="2">
    <source>
        <dbReference type="EMBL" id="KAG9185772.1"/>
    </source>
</evidence>
<keyword evidence="3" id="KW-1185">Reference proteome</keyword>
<dbReference type="PANTHER" id="PTHR32428:SF2">
    <property type="entry name" value="TARGET OF RAPAMYCIN COMPLEX 2 SUBUNIT BIT61-RELATED"/>
    <property type="match status" value="1"/>
</dbReference>
<feature type="compositionally biased region" description="Basic residues" evidence="1">
    <location>
        <begin position="333"/>
        <end position="347"/>
    </location>
</feature>
<feature type="compositionally biased region" description="Low complexity" evidence="1">
    <location>
        <begin position="123"/>
        <end position="134"/>
    </location>
</feature>
<feature type="compositionally biased region" description="Polar residues" evidence="1">
    <location>
        <begin position="384"/>
        <end position="393"/>
    </location>
</feature>
<dbReference type="Pfam" id="PF08539">
    <property type="entry name" value="HbrB"/>
    <property type="match status" value="1"/>
</dbReference>
<feature type="region of interest" description="Disordered" evidence="1">
    <location>
        <begin position="666"/>
        <end position="784"/>
    </location>
</feature>
<dbReference type="AlphaFoldDB" id="A0AAD4I574"/>
<feature type="region of interest" description="Disordered" evidence="1">
    <location>
        <begin position="1"/>
        <end position="181"/>
    </location>
</feature>
<feature type="compositionally biased region" description="Polar residues" evidence="1">
    <location>
        <begin position="358"/>
        <end position="370"/>
    </location>
</feature>
<organism evidence="2 3">
    <name type="scientific">Alternaria panax</name>
    <dbReference type="NCBI Taxonomy" id="48097"/>
    <lineage>
        <taxon>Eukaryota</taxon>
        <taxon>Fungi</taxon>
        <taxon>Dikarya</taxon>
        <taxon>Ascomycota</taxon>
        <taxon>Pezizomycotina</taxon>
        <taxon>Dothideomycetes</taxon>
        <taxon>Pleosporomycetidae</taxon>
        <taxon>Pleosporales</taxon>
        <taxon>Pleosporineae</taxon>
        <taxon>Pleosporaceae</taxon>
        <taxon>Alternaria</taxon>
        <taxon>Alternaria sect. Panax</taxon>
    </lineage>
</organism>
<dbReference type="InterPro" id="IPR013745">
    <property type="entry name" value="Bit61/PRR5"/>
</dbReference>
<feature type="compositionally biased region" description="Polar residues" evidence="1">
    <location>
        <begin position="674"/>
        <end position="704"/>
    </location>
</feature>
<name>A0AAD4I574_9PLEO</name>
<protein>
    <recommendedName>
        <fullName evidence="4">HbrB-like protein</fullName>
    </recommendedName>
</protein>
<evidence type="ECO:0008006" key="4">
    <source>
        <dbReference type="Google" id="ProtNLM"/>
    </source>
</evidence>
<feature type="compositionally biased region" description="Low complexity" evidence="1">
    <location>
        <begin position="305"/>
        <end position="318"/>
    </location>
</feature>
<feature type="compositionally biased region" description="Polar residues" evidence="1">
    <location>
        <begin position="172"/>
        <end position="181"/>
    </location>
</feature>
<feature type="region of interest" description="Disordered" evidence="1">
    <location>
        <begin position="305"/>
        <end position="393"/>
    </location>
</feature>
<comment type="caution">
    <text evidence="2">The sequence shown here is derived from an EMBL/GenBank/DDBJ whole genome shotgun (WGS) entry which is preliminary data.</text>
</comment>
<feature type="compositionally biased region" description="Polar residues" evidence="1">
    <location>
        <begin position="772"/>
        <end position="784"/>
    </location>
</feature>
<feature type="compositionally biased region" description="Low complexity" evidence="1">
    <location>
        <begin position="709"/>
        <end position="740"/>
    </location>
</feature>
<sequence>MPASSPPLLAPSIRRPSLDDSDSDASQATLQQQRRSPLPTAILSPSSAKSPTPADSRAAPAHNYSRPGIVRDATQSSGHIGAHLGHRPRQRSQGYFEPSLSSMKEGSTRDRDPAMASQTHLTASQIAAQAAYASNPQHNRKRSTTIPAPSEAAPTARGQPMSPPPMPSQPQVTFRTNGMTYSNGVMGGRMAATSAANAVFPRSPLNSPGIEGQQQQPHPSPKPASSTPEPPQLQKAKEAKSRIGGKLFSSKPKNIKVDNRLGGKDQALPSPGKIGIGIHSSQALNRMMMAGSTASLVDSATNSSNASLYSSANASTSTLVPPRNDSLPERKEEKHKHHFLSRQKHKLKDQDGFALPLSSASSNSKPTNPSAPEPLYSFAAPSSPGHSSSFANSVTGLDLRHGGRHLRRAKKEEKAAAFLDAQLEPPYRERNQSFSIERSEWPSLSSSITTTPNMATPGQTISHTTEMLHLGSSFGINGLSPDDAWPLLKARVLLIFEGEDPRPPVEDFNALVTVHIKRCIHKRSPIILIEDLNELLQTGFGSLDQTLHHVPDDRLIPHLVEMWLVVFTTILPFLQAVFLPLDLEFRGSGIMTSAQAAEFWGVMLPDEMNTKSPEHKNIPILGELEVRRITLLTFRDIVILPRYEALMAIFSRLSLENLNAGLESPSPIPDGVMSGQQQRPGTAGSASEMQMGSLNTNSTSQSSGGYLESTTSITSSTFAASTRSRATSNTSAGSFSSNPSSHPPPPSSNPYQLNPLHPTISHLHPPPASHCNAPSSLRQTPMDSTKVTETVGRMLQCVSVLVSLQSSDDAQEKIGRLNKELKYNWLGRGRTGRQRQGFVGPRSRGLGSDLRAGGVSVPGVGA</sequence>
<proteinExistence type="predicted"/>
<reference evidence="2" key="1">
    <citation type="submission" date="2021-07" db="EMBL/GenBank/DDBJ databases">
        <title>Genome Resource of American Ginseng Black Spot Pathogen Alternaria panax.</title>
        <authorList>
            <person name="Qiu C."/>
            <person name="Wang W."/>
            <person name="Liu Z."/>
        </authorList>
    </citation>
    <scope>NUCLEOTIDE SEQUENCE</scope>
    <source>
        <strain evidence="2">BNCC115425</strain>
    </source>
</reference>
<dbReference type="GO" id="GO:0031932">
    <property type="term" value="C:TORC2 complex"/>
    <property type="evidence" value="ECO:0007669"/>
    <property type="project" value="TreeGrafter"/>
</dbReference>